<organism evidence="2 3">
    <name type="scientific">Vigna mungo</name>
    <name type="common">Black gram</name>
    <name type="synonym">Phaseolus mungo</name>
    <dbReference type="NCBI Taxonomy" id="3915"/>
    <lineage>
        <taxon>Eukaryota</taxon>
        <taxon>Viridiplantae</taxon>
        <taxon>Streptophyta</taxon>
        <taxon>Embryophyta</taxon>
        <taxon>Tracheophyta</taxon>
        <taxon>Spermatophyta</taxon>
        <taxon>Magnoliopsida</taxon>
        <taxon>eudicotyledons</taxon>
        <taxon>Gunneridae</taxon>
        <taxon>Pentapetalae</taxon>
        <taxon>rosids</taxon>
        <taxon>fabids</taxon>
        <taxon>Fabales</taxon>
        <taxon>Fabaceae</taxon>
        <taxon>Papilionoideae</taxon>
        <taxon>50 kb inversion clade</taxon>
        <taxon>NPAAA clade</taxon>
        <taxon>indigoferoid/millettioid clade</taxon>
        <taxon>Phaseoleae</taxon>
        <taxon>Vigna</taxon>
    </lineage>
</organism>
<keyword evidence="3" id="KW-1185">Reference proteome</keyword>
<dbReference type="InterPro" id="IPR039537">
    <property type="entry name" value="Retrotran_Ty1/copia-like"/>
</dbReference>
<dbReference type="InterPro" id="IPR057670">
    <property type="entry name" value="SH3_retrovirus"/>
</dbReference>
<dbReference type="InterPro" id="IPR001584">
    <property type="entry name" value="Integrase_cat-core"/>
</dbReference>
<evidence type="ECO:0000313" key="3">
    <source>
        <dbReference type="Proteomes" id="UP001374535"/>
    </source>
</evidence>
<dbReference type="PANTHER" id="PTHR42648">
    <property type="entry name" value="TRANSPOSASE, PUTATIVE-RELATED"/>
    <property type="match status" value="1"/>
</dbReference>
<dbReference type="PANTHER" id="PTHR42648:SF31">
    <property type="entry name" value="RNA-DIRECTED DNA POLYMERASE"/>
    <property type="match status" value="1"/>
</dbReference>
<accession>A0AAQ3RQU9</accession>
<dbReference type="Pfam" id="PF25597">
    <property type="entry name" value="SH3_retrovirus"/>
    <property type="match status" value="1"/>
</dbReference>
<dbReference type="PROSITE" id="PS50994">
    <property type="entry name" value="INTEGRASE"/>
    <property type="match status" value="1"/>
</dbReference>
<dbReference type="SUPFAM" id="SSF53098">
    <property type="entry name" value="Ribonuclease H-like"/>
    <property type="match status" value="1"/>
</dbReference>
<dbReference type="InterPro" id="IPR012337">
    <property type="entry name" value="RNaseH-like_sf"/>
</dbReference>
<dbReference type="InterPro" id="IPR036397">
    <property type="entry name" value="RNaseH_sf"/>
</dbReference>
<dbReference type="EMBL" id="CP144694">
    <property type="protein sequence ID" value="WVZ01863.1"/>
    <property type="molecule type" value="Genomic_DNA"/>
</dbReference>
<dbReference type="AlphaFoldDB" id="A0AAQ3RQU9"/>
<dbReference type="GO" id="GO:0003676">
    <property type="term" value="F:nucleic acid binding"/>
    <property type="evidence" value="ECO:0007669"/>
    <property type="project" value="InterPro"/>
</dbReference>
<feature type="domain" description="Integrase catalytic" evidence="1">
    <location>
        <begin position="403"/>
        <end position="576"/>
    </location>
</feature>
<name>A0AAQ3RQU9_VIGMU</name>
<gene>
    <name evidence="2" type="ORF">V8G54_022669</name>
</gene>
<reference evidence="2 3" key="1">
    <citation type="journal article" date="2023" name="Life. Sci Alliance">
        <title>Evolutionary insights into 3D genome organization and epigenetic landscape of Vigna mungo.</title>
        <authorList>
            <person name="Junaid A."/>
            <person name="Singh B."/>
            <person name="Bhatia S."/>
        </authorList>
    </citation>
    <scope>NUCLEOTIDE SEQUENCE [LARGE SCALE GENOMIC DNA]</scope>
    <source>
        <strain evidence="2">Urdbean</strain>
    </source>
</reference>
<proteinExistence type="predicted"/>
<evidence type="ECO:0000259" key="1">
    <source>
        <dbReference type="PROSITE" id="PS50994"/>
    </source>
</evidence>
<protein>
    <recommendedName>
        <fullName evidence="1">Integrase catalytic domain-containing protein</fullName>
    </recommendedName>
</protein>
<evidence type="ECO:0000313" key="2">
    <source>
        <dbReference type="EMBL" id="WVZ01863.1"/>
    </source>
</evidence>
<dbReference type="GO" id="GO:0015074">
    <property type="term" value="P:DNA integration"/>
    <property type="evidence" value="ECO:0007669"/>
    <property type="project" value="InterPro"/>
</dbReference>
<dbReference type="Gene3D" id="3.30.420.10">
    <property type="entry name" value="Ribonuclease H-like superfamily/Ribonuclease H"/>
    <property type="match status" value="1"/>
</dbReference>
<dbReference type="Proteomes" id="UP001374535">
    <property type="component" value="Chromosome 7"/>
</dbReference>
<sequence>MSAKNKIQFIDANSYHAWTRCNNIVVSWLVHSVSPDIRRSILWMDNAQAIWDDLKSRFFQGDLLCISELQNEAASLNFALSQPALVSEIRCSCNLTSAISQRKHEDQILQFLRGLNEQYENIQSHVLLMDHMSPILKIFSYVVQQERKVISNNFLNGLEIKHVVVVGIVTCSYCGKNGHNESVCFRKHGFPANKNITGKKICSHYGKTGHIIEVCYKKHGFPLDHKFHNGKSLMSTSQNTRSDGITDVIDQEVRLTQQHHQALMALLKSPSVTGASSTNQISSIIFDPIDTSKSIFTLISHEGKGIISWILDSGATDHDMTTNNKIGSVEINGGLYIFCGSINIPQRFIHSVDKHITDKFDSKNIWHNRLGHLSNNRLEILRQKYGYIDSRIENCNACHTTKYRRLPFSSSITHTSHAFDLIHIDISRPCSNPSLHSHRYFLTIVDDHTRYIWVHLMKHKSETRQHIVHFITYVKNHFNINIKTIRSDNSREFSMNDYFNTEGIIHQTSCIETPQQSIVERKHQHLLNVTRALLFHSKISTQLWTYALNYVTLLINIMPTPFLNNSSPYERLYKNAFDISRLRVFGCLCYVSTLHANRKKLDPRAKSNIFLGLHPTTKGYITYDLDNHDIKVSRNVVFLEIEFPIITSHPVQDQTTSMPLSTNSFMYNDDNTHT</sequence>